<organism evidence="9 10">
    <name type="scientific">Oikopleura dioica</name>
    <name type="common">Tunicate</name>
    <dbReference type="NCBI Taxonomy" id="34765"/>
    <lineage>
        <taxon>Eukaryota</taxon>
        <taxon>Metazoa</taxon>
        <taxon>Chordata</taxon>
        <taxon>Tunicata</taxon>
        <taxon>Appendicularia</taxon>
        <taxon>Copelata</taxon>
        <taxon>Oikopleuridae</taxon>
        <taxon>Oikopleura</taxon>
    </lineage>
</organism>
<dbReference type="InterPro" id="IPR001507">
    <property type="entry name" value="ZP_dom"/>
</dbReference>
<keyword evidence="3 7" id="KW-0732">Signal</keyword>
<name>A0ABN7RL45_OIKDI</name>
<dbReference type="PROSITE" id="PS51034">
    <property type="entry name" value="ZP_2"/>
    <property type="match status" value="1"/>
</dbReference>
<feature type="region of interest" description="Disordered" evidence="6">
    <location>
        <begin position="63"/>
        <end position="88"/>
    </location>
</feature>
<feature type="signal peptide" evidence="7">
    <location>
        <begin position="1"/>
        <end position="16"/>
    </location>
</feature>
<evidence type="ECO:0000256" key="6">
    <source>
        <dbReference type="SAM" id="MobiDB-lite"/>
    </source>
</evidence>
<evidence type="ECO:0000256" key="3">
    <source>
        <dbReference type="ARBA" id="ARBA00022729"/>
    </source>
</evidence>
<dbReference type="InterPro" id="IPR042235">
    <property type="entry name" value="ZP-C_dom"/>
</dbReference>
<dbReference type="Pfam" id="PF00100">
    <property type="entry name" value="Zona_pellucida"/>
    <property type="match status" value="1"/>
</dbReference>
<keyword evidence="10" id="KW-1185">Reference proteome</keyword>
<dbReference type="InterPro" id="IPR036508">
    <property type="entry name" value="Chitin-bd_dom_sf"/>
</dbReference>
<sequence>MKISALLLSSVSKAASVFDDFCDGRTDGLYQYPWDCEKFYNCAHGVTHIQNCASTTTTVITTTSSTTSTTSTTTAPPTTSTTSISTTTNEPAPADCNDGFNGGCSHYCNNNMCSCPDCWSMKEDGKTCLPQSDLAEITCSPTGMSLSLHQCVLPGVSAPTLLDTDCTATLADDTFTLDTTLDGCDTAFILDDDVVTFTNYLLAPGGVTGGIMTSKPVQLEFSCDFAVGANVNLTTTGNGLFGNTSLASAPIEVTFGVGDEQPAFGAFSYTLAFYEDESFDTLMDMENKIVSVGDTIYAAVSVDVPVAGLEFTIEECVIEDPAAGMSLTMIDAQCGEPIIETSIGSYSDSEMITFSFMSFLFPSKSRNWSEQSQMQLSCSIYVCDEHDSGSLCSVDPGCGSRKRRSAEVNRSLYTNSVQFNVKQ</sequence>
<dbReference type="EMBL" id="OU015568">
    <property type="protein sequence ID" value="CAG5080185.1"/>
    <property type="molecule type" value="Genomic_DNA"/>
</dbReference>
<dbReference type="InterPro" id="IPR055355">
    <property type="entry name" value="ZP-C"/>
</dbReference>
<dbReference type="Gene3D" id="3.20.20.80">
    <property type="entry name" value="Glycosidases"/>
    <property type="match status" value="1"/>
</dbReference>
<reference evidence="9 10" key="1">
    <citation type="submission" date="2021-04" db="EMBL/GenBank/DDBJ databases">
        <authorList>
            <person name="Bliznina A."/>
        </authorList>
    </citation>
    <scope>NUCLEOTIDE SEQUENCE [LARGE SCALE GENOMIC DNA]</scope>
</reference>
<keyword evidence="4" id="KW-0146">Chitin degradation</keyword>
<protein>
    <recommendedName>
        <fullName evidence="2">chitinase</fullName>
        <ecNumber evidence="2">3.2.1.14</ecNumber>
    </recommendedName>
</protein>
<dbReference type="EC" id="3.2.1.14" evidence="2"/>
<dbReference type="Gene3D" id="2.60.40.4100">
    <property type="entry name" value="Zona pellucida, ZP-C domain"/>
    <property type="match status" value="1"/>
</dbReference>
<dbReference type="PANTHER" id="PTHR14002">
    <property type="entry name" value="ENDOGLIN/TGF-BETA RECEPTOR TYPE III"/>
    <property type="match status" value="1"/>
</dbReference>
<feature type="chain" id="PRO_5045312409" description="chitinase" evidence="7">
    <location>
        <begin position="17"/>
        <end position="423"/>
    </location>
</feature>
<evidence type="ECO:0000313" key="10">
    <source>
        <dbReference type="Proteomes" id="UP001158576"/>
    </source>
</evidence>
<keyword evidence="5" id="KW-1015">Disulfide bond</keyword>
<dbReference type="SMART" id="SM00241">
    <property type="entry name" value="ZP"/>
    <property type="match status" value="1"/>
</dbReference>
<evidence type="ECO:0000256" key="5">
    <source>
        <dbReference type="ARBA" id="ARBA00023157"/>
    </source>
</evidence>
<dbReference type="Gene3D" id="2.60.40.3210">
    <property type="entry name" value="Zona pellucida, ZP-N domain"/>
    <property type="match status" value="1"/>
</dbReference>
<keyword evidence="4" id="KW-0119">Carbohydrate metabolism</keyword>
<dbReference type="Pfam" id="PF01607">
    <property type="entry name" value="CBM_14"/>
    <property type="match status" value="1"/>
</dbReference>
<dbReference type="SUPFAM" id="SSF57625">
    <property type="entry name" value="Invertebrate chitin-binding proteins"/>
    <property type="match status" value="1"/>
</dbReference>
<dbReference type="InterPro" id="IPR002557">
    <property type="entry name" value="Chitin-bd_dom"/>
</dbReference>
<dbReference type="Proteomes" id="UP001158576">
    <property type="component" value="Chromosome PAR"/>
</dbReference>
<evidence type="ECO:0000256" key="1">
    <source>
        <dbReference type="ARBA" id="ARBA00000822"/>
    </source>
</evidence>
<evidence type="ECO:0000256" key="2">
    <source>
        <dbReference type="ARBA" id="ARBA00012729"/>
    </source>
</evidence>
<evidence type="ECO:0000256" key="4">
    <source>
        <dbReference type="ARBA" id="ARBA00023024"/>
    </source>
</evidence>
<feature type="domain" description="ZP" evidence="8">
    <location>
        <begin position="138"/>
        <end position="399"/>
    </location>
</feature>
<dbReference type="PANTHER" id="PTHR14002:SF20">
    <property type="entry name" value="ZONA PELLUCIDA-LIKE DOMAIN-CONTAINING PROTEIN 1"/>
    <property type="match status" value="1"/>
</dbReference>
<accession>A0ABN7RL45</accession>
<evidence type="ECO:0000313" key="9">
    <source>
        <dbReference type="EMBL" id="CAG5080185.1"/>
    </source>
</evidence>
<keyword evidence="4" id="KW-0624">Polysaccharide degradation</keyword>
<evidence type="ECO:0000259" key="8">
    <source>
        <dbReference type="PROSITE" id="PS51034"/>
    </source>
</evidence>
<proteinExistence type="predicted"/>
<comment type="catalytic activity">
    <reaction evidence="1">
        <text>Random endo-hydrolysis of N-acetyl-beta-D-glucosaminide (1-&gt;4)-beta-linkages in chitin and chitodextrins.</text>
        <dbReference type="EC" id="3.2.1.14"/>
    </reaction>
</comment>
<evidence type="ECO:0000256" key="7">
    <source>
        <dbReference type="SAM" id="SignalP"/>
    </source>
</evidence>
<gene>
    <name evidence="9" type="ORF">OKIOD_LOCUS1056</name>
</gene>